<proteinExistence type="predicted"/>
<name>A0A2P6RFC9_ROSCH</name>
<reference evidence="1 2" key="1">
    <citation type="journal article" date="2018" name="Nat. Genet.">
        <title>The Rosa genome provides new insights in the design of modern roses.</title>
        <authorList>
            <person name="Bendahmane M."/>
        </authorList>
    </citation>
    <scope>NUCLEOTIDE SEQUENCE [LARGE SCALE GENOMIC DNA]</scope>
    <source>
        <strain evidence="2">cv. Old Blush</strain>
    </source>
</reference>
<accession>A0A2P6RFC9</accession>
<dbReference type="AlphaFoldDB" id="A0A2P6RFC9"/>
<keyword evidence="2" id="KW-1185">Reference proteome</keyword>
<dbReference type="Proteomes" id="UP000238479">
    <property type="component" value="Chromosome 3"/>
</dbReference>
<comment type="caution">
    <text evidence="1">The sequence shown here is derived from an EMBL/GenBank/DDBJ whole genome shotgun (WGS) entry which is preliminary data.</text>
</comment>
<evidence type="ECO:0000313" key="1">
    <source>
        <dbReference type="EMBL" id="PRQ45139.1"/>
    </source>
</evidence>
<dbReference type="EMBL" id="PDCK01000041">
    <property type="protein sequence ID" value="PRQ45139.1"/>
    <property type="molecule type" value="Genomic_DNA"/>
</dbReference>
<gene>
    <name evidence="1" type="ORF">RchiOBHm_Chr3g0486951</name>
</gene>
<dbReference type="Gramene" id="PRQ45139">
    <property type="protein sequence ID" value="PRQ45139"/>
    <property type="gene ID" value="RchiOBHm_Chr3g0486951"/>
</dbReference>
<sequence>MLFNKKQLEKLKRHIRNKESQRAAHNSPNSMIKIVRKKGIFVFGYLLLWDLGD</sequence>
<protein>
    <submittedName>
        <fullName evidence="1">Uncharacterized protein</fullName>
    </submittedName>
</protein>
<organism evidence="1 2">
    <name type="scientific">Rosa chinensis</name>
    <name type="common">China rose</name>
    <dbReference type="NCBI Taxonomy" id="74649"/>
    <lineage>
        <taxon>Eukaryota</taxon>
        <taxon>Viridiplantae</taxon>
        <taxon>Streptophyta</taxon>
        <taxon>Embryophyta</taxon>
        <taxon>Tracheophyta</taxon>
        <taxon>Spermatophyta</taxon>
        <taxon>Magnoliopsida</taxon>
        <taxon>eudicotyledons</taxon>
        <taxon>Gunneridae</taxon>
        <taxon>Pentapetalae</taxon>
        <taxon>rosids</taxon>
        <taxon>fabids</taxon>
        <taxon>Rosales</taxon>
        <taxon>Rosaceae</taxon>
        <taxon>Rosoideae</taxon>
        <taxon>Rosoideae incertae sedis</taxon>
        <taxon>Rosa</taxon>
    </lineage>
</organism>
<evidence type="ECO:0000313" key="2">
    <source>
        <dbReference type="Proteomes" id="UP000238479"/>
    </source>
</evidence>